<reference evidence="3" key="1">
    <citation type="submission" date="2024-07" db="EMBL/GenBank/DDBJ databases">
        <title>Two chromosome-level genome assemblies of Korean endemic species Abeliophyllum distichum and Forsythia ovata (Oleaceae).</title>
        <authorList>
            <person name="Jang H."/>
        </authorList>
    </citation>
    <scope>NUCLEOTIDE SEQUENCE [LARGE SCALE GENOMIC DNA]</scope>
</reference>
<dbReference type="AlphaFoldDB" id="A0ABD1Q9R1"/>
<dbReference type="EMBL" id="JBFOLJ010000015">
    <property type="protein sequence ID" value="KAL2472954.1"/>
    <property type="molecule type" value="Genomic_DNA"/>
</dbReference>
<dbReference type="Proteomes" id="UP001604277">
    <property type="component" value="Unassembled WGS sequence"/>
</dbReference>
<protein>
    <submittedName>
        <fullName evidence="2">Uncharacterized protein</fullName>
    </submittedName>
</protein>
<sequence length="127" mass="14699">METSRRRRRWVGSGLVATSLRQWKFDDRVPTRDFIPVPTVSVSARKIAAGLWKFASTTGGSRWRYGLFHQLGLKKEKKGREFLKEVCNDLNKEIDKEKAEIGALKSEHGRILEKVEEERKMLQLVEA</sequence>
<name>A0ABD1Q9R1_9LAMI</name>
<feature type="coiled-coil region" evidence="1">
    <location>
        <begin position="73"/>
        <end position="107"/>
    </location>
</feature>
<proteinExistence type="predicted"/>
<dbReference type="InterPro" id="IPR043424">
    <property type="entry name" value="BLT-like"/>
</dbReference>
<evidence type="ECO:0000313" key="3">
    <source>
        <dbReference type="Proteomes" id="UP001604277"/>
    </source>
</evidence>
<accession>A0ABD1Q9R1</accession>
<dbReference type="PANTHER" id="PTHR31071:SF49">
    <property type="match status" value="1"/>
</dbReference>
<comment type="caution">
    <text evidence="2">The sequence shown here is derived from an EMBL/GenBank/DDBJ whole genome shotgun (WGS) entry which is preliminary data.</text>
</comment>
<dbReference type="PANTHER" id="PTHR31071">
    <property type="entry name" value="GB|AAF24581.1"/>
    <property type="match status" value="1"/>
</dbReference>
<gene>
    <name evidence="2" type="ORF">Fot_48690</name>
</gene>
<keyword evidence="3" id="KW-1185">Reference proteome</keyword>
<evidence type="ECO:0000313" key="2">
    <source>
        <dbReference type="EMBL" id="KAL2472954.1"/>
    </source>
</evidence>
<evidence type="ECO:0000256" key="1">
    <source>
        <dbReference type="SAM" id="Coils"/>
    </source>
</evidence>
<keyword evidence="1" id="KW-0175">Coiled coil</keyword>
<organism evidence="2 3">
    <name type="scientific">Forsythia ovata</name>
    <dbReference type="NCBI Taxonomy" id="205694"/>
    <lineage>
        <taxon>Eukaryota</taxon>
        <taxon>Viridiplantae</taxon>
        <taxon>Streptophyta</taxon>
        <taxon>Embryophyta</taxon>
        <taxon>Tracheophyta</taxon>
        <taxon>Spermatophyta</taxon>
        <taxon>Magnoliopsida</taxon>
        <taxon>eudicotyledons</taxon>
        <taxon>Gunneridae</taxon>
        <taxon>Pentapetalae</taxon>
        <taxon>asterids</taxon>
        <taxon>lamiids</taxon>
        <taxon>Lamiales</taxon>
        <taxon>Oleaceae</taxon>
        <taxon>Forsythieae</taxon>
        <taxon>Forsythia</taxon>
    </lineage>
</organism>